<name>A0A9X6NFK3_HYPEX</name>
<keyword evidence="2" id="KW-1185">Reference proteome</keyword>
<dbReference type="AlphaFoldDB" id="A0A9X6NFK3"/>
<evidence type="ECO:0000313" key="1">
    <source>
        <dbReference type="EMBL" id="OWA52990.1"/>
    </source>
</evidence>
<evidence type="ECO:0000313" key="2">
    <source>
        <dbReference type="Proteomes" id="UP000192578"/>
    </source>
</evidence>
<reference evidence="2" key="1">
    <citation type="submission" date="2017-01" db="EMBL/GenBank/DDBJ databases">
        <title>Comparative genomics of anhydrobiosis in the tardigrade Hypsibius dujardini.</title>
        <authorList>
            <person name="Yoshida Y."/>
            <person name="Koutsovoulos G."/>
            <person name="Laetsch D."/>
            <person name="Stevens L."/>
            <person name="Kumar S."/>
            <person name="Horikawa D."/>
            <person name="Ishino K."/>
            <person name="Komine S."/>
            <person name="Tomita M."/>
            <person name="Blaxter M."/>
            <person name="Arakawa K."/>
        </authorList>
    </citation>
    <scope>NUCLEOTIDE SEQUENCE [LARGE SCALE GENOMIC DNA]</scope>
    <source>
        <strain evidence="2">Z151</strain>
    </source>
</reference>
<protein>
    <submittedName>
        <fullName evidence="1">Uncharacterized protein</fullName>
    </submittedName>
</protein>
<proteinExistence type="predicted"/>
<comment type="caution">
    <text evidence="1">The sequence shown here is derived from an EMBL/GenBank/DDBJ whole genome shotgun (WGS) entry which is preliminary data.</text>
</comment>
<sequence>MARRDDITMDIGLRFWDRSSQLHRTGSVSSVVYCEDLGLQPIFGSYPVTGLHELVPWPLGQNRVTRDDKMLSLARRAWSLNYGSQVELFGNKKWEVPRTGNLKISLTILNAFRESFSPEYVVEKCPEQEKRTCYTI</sequence>
<accession>A0A9X6NFK3</accession>
<gene>
    <name evidence="1" type="ORF">BV898_17428</name>
</gene>
<organism evidence="1 2">
    <name type="scientific">Hypsibius exemplaris</name>
    <name type="common">Freshwater tardigrade</name>
    <dbReference type="NCBI Taxonomy" id="2072580"/>
    <lineage>
        <taxon>Eukaryota</taxon>
        <taxon>Metazoa</taxon>
        <taxon>Ecdysozoa</taxon>
        <taxon>Tardigrada</taxon>
        <taxon>Eutardigrada</taxon>
        <taxon>Parachela</taxon>
        <taxon>Hypsibioidea</taxon>
        <taxon>Hypsibiidae</taxon>
        <taxon>Hypsibius</taxon>
    </lineage>
</organism>
<dbReference type="EMBL" id="MTYJ01000296">
    <property type="protein sequence ID" value="OWA52990.1"/>
    <property type="molecule type" value="Genomic_DNA"/>
</dbReference>
<dbReference type="Proteomes" id="UP000192578">
    <property type="component" value="Unassembled WGS sequence"/>
</dbReference>